<comment type="caution">
    <text evidence="2">The sequence shown here is derived from an EMBL/GenBank/DDBJ whole genome shotgun (WGS) entry which is preliminary data.</text>
</comment>
<dbReference type="Proteomes" id="UP001165121">
    <property type="component" value="Unassembled WGS sequence"/>
</dbReference>
<proteinExistence type="predicted"/>
<evidence type="ECO:0000313" key="3">
    <source>
        <dbReference type="Proteomes" id="UP001165121"/>
    </source>
</evidence>
<accession>A0A9W6XZD5</accession>
<sequence>MFSTRCATCMHVCMYFYVSKYVLSETPGDGWGIVKSPGLERQPSPGDACYGVFNPPPTLARAHQRLPIGHTTRHQSTLWLSSASLSSESFLEGWHPKPEERAWLELKSNRCCAVCCQAGMARTKRKWTREAIEEALLQNTCVNATPAEPEDAAAKRKRQQRRSNKKRNLIKELNALSVTGAESAAPQAVPVIQVQPMLQAQTTLEQEGKQEEDDPANHQRQFAAAYAEGQREAASEAEPQVTRLSSADRSAAKRARNAEQQRARRANMTASQTERRRAKDRAKSQKRSINGIATGYHEGG</sequence>
<dbReference type="AlphaFoldDB" id="A0A9W6XZD5"/>
<reference evidence="2" key="1">
    <citation type="submission" date="2023-04" db="EMBL/GenBank/DDBJ databases">
        <title>Phytophthora fragariaefolia NBRC 109709.</title>
        <authorList>
            <person name="Ichikawa N."/>
            <person name="Sato H."/>
            <person name="Tonouchi N."/>
        </authorList>
    </citation>
    <scope>NUCLEOTIDE SEQUENCE</scope>
    <source>
        <strain evidence="2">NBRC 109709</strain>
    </source>
</reference>
<gene>
    <name evidence="2" type="ORF">Pfra01_001919300</name>
</gene>
<evidence type="ECO:0000313" key="2">
    <source>
        <dbReference type="EMBL" id="GMF49013.1"/>
    </source>
</evidence>
<protein>
    <submittedName>
        <fullName evidence="2">Unnamed protein product</fullName>
    </submittedName>
</protein>
<feature type="region of interest" description="Disordered" evidence="1">
    <location>
        <begin position="225"/>
        <end position="300"/>
    </location>
</feature>
<dbReference type="EMBL" id="BSXT01002455">
    <property type="protein sequence ID" value="GMF49013.1"/>
    <property type="molecule type" value="Genomic_DNA"/>
</dbReference>
<feature type="compositionally biased region" description="Basic and acidic residues" evidence="1">
    <location>
        <begin position="273"/>
        <end position="283"/>
    </location>
</feature>
<name>A0A9W6XZD5_9STRA</name>
<keyword evidence="3" id="KW-1185">Reference proteome</keyword>
<organism evidence="2 3">
    <name type="scientific">Phytophthora fragariaefolia</name>
    <dbReference type="NCBI Taxonomy" id="1490495"/>
    <lineage>
        <taxon>Eukaryota</taxon>
        <taxon>Sar</taxon>
        <taxon>Stramenopiles</taxon>
        <taxon>Oomycota</taxon>
        <taxon>Peronosporomycetes</taxon>
        <taxon>Peronosporales</taxon>
        <taxon>Peronosporaceae</taxon>
        <taxon>Phytophthora</taxon>
    </lineage>
</organism>
<feature type="compositionally biased region" description="Basic residues" evidence="1">
    <location>
        <begin position="155"/>
        <end position="168"/>
    </location>
</feature>
<evidence type="ECO:0000256" key="1">
    <source>
        <dbReference type="SAM" id="MobiDB-lite"/>
    </source>
</evidence>
<feature type="region of interest" description="Disordered" evidence="1">
    <location>
        <begin position="147"/>
        <end position="168"/>
    </location>
</feature>